<evidence type="ECO:0008006" key="4">
    <source>
        <dbReference type="Google" id="ProtNLM"/>
    </source>
</evidence>
<feature type="chain" id="PRO_5043005027" description="WxL domain-containing protein" evidence="1">
    <location>
        <begin position="29"/>
        <end position="184"/>
    </location>
</feature>
<name>A0AAQ3W972_9ENTE</name>
<dbReference type="RefSeq" id="WP_086314458.1">
    <property type="nucleotide sequence ID" value="NZ_CP147244.1"/>
</dbReference>
<dbReference type="Proteomes" id="UP000194948">
    <property type="component" value="Chromosome"/>
</dbReference>
<reference evidence="2 3" key="2">
    <citation type="submission" date="2024-03" db="EMBL/GenBank/DDBJ databases">
        <title>The Genome Sequence of Enterococcus sp. DIV0205d.</title>
        <authorList>
            <consortium name="The Broad Institute Genomics Platform"/>
            <consortium name="The Broad Institute Microbial Omics Core"/>
            <consortium name="The Broad Institute Genomic Center for Infectious Diseases"/>
            <person name="Earl A."/>
            <person name="Manson A."/>
            <person name="Gilmore M."/>
            <person name="Schwartman J."/>
            <person name="Shea T."/>
            <person name="Abouelleil A."/>
            <person name="Cao P."/>
            <person name="Chapman S."/>
            <person name="Cusick C."/>
            <person name="Young S."/>
            <person name="Neafsey D."/>
            <person name="Nusbaum C."/>
            <person name="Birren B."/>
        </authorList>
    </citation>
    <scope>NUCLEOTIDE SEQUENCE [LARGE SCALE GENOMIC DNA]</scope>
    <source>
        <strain evidence="2 3">7F3_DIV0205</strain>
    </source>
</reference>
<accession>A0AAQ3W972</accession>
<dbReference type="EMBL" id="CP147244">
    <property type="protein sequence ID" value="WYK00903.1"/>
    <property type="molecule type" value="Genomic_DNA"/>
</dbReference>
<evidence type="ECO:0000313" key="2">
    <source>
        <dbReference type="EMBL" id="WYK00903.1"/>
    </source>
</evidence>
<organism evidence="2 3">
    <name type="scientific">Candidatus Enterococcus palustris</name>
    <dbReference type="NCBI Taxonomy" id="1834189"/>
    <lineage>
        <taxon>Bacteria</taxon>
        <taxon>Bacillati</taxon>
        <taxon>Bacillota</taxon>
        <taxon>Bacilli</taxon>
        <taxon>Lactobacillales</taxon>
        <taxon>Enterococcaceae</taxon>
        <taxon>Enterococcus</taxon>
    </lineage>
</organism>
<keyword evidence="3" id="KW-1185">Reference proteome</keyword>
<reference evidence="3" key="1">
    <citation type="submission" date="2017-05" db="EMBL/GenBank/DDBJ databases">
        <title>The Genome Sequence of EEnterococcus faecalis 9F2_4866.</title>
        <authorList>
            <consortium name="The Broad Institute Genomics Platform"/>
            <consortium name="The Broad Institute Genomic Center for Infectious Diseases"/>
            <person name="Earl A."/>
            <person name="Manson A."/>
            <person name="Schwartman J."/>
            <person name="Gilmore M."/>
            <person name="Abouelleil A."/>
            <person name="Cao P."/>
            <person name="Chapman S."/>
            <person name="Cusick C."/>
            <person name="Shea T."/>
            <person name="Young S."/>
            <person name="Neafsey D."/>
            <person name="Nusbaum C."/>
            <person name="Birren B."/>
        </authorList>
    </citation>
    <scope>NUCLEOTIDE SEQUENCE [LARGE SCALE GENOMIC DNA]</scope>
    <source>
        <strain evidence="3">7F3_DIV0205</strain>
    </source>
</reference>
<gene>
    <name evidence="2" type="ORF">A5821_002029</name>
</gene>
<evidence type="ECO:0000313" key="3">
    <source>
        <dbReference type="Proteomes" id="UP000194948"/>
    </source>
</evidence>
<keyword evidence="1" id="KW-0732">Signal</keyword>
<dbReference type="AlphaFoldDB" id="A0AAQ3W972"/>
<feature type="signal peptide" evidence="1">
    <location>
        <begin position="1"/>
        <end position="28"/>
    </location>
</feature>
<proteinExistence type="predicted"/>
<evidence type="ECO:0000256" key="1">
    <source>
        <dbReference type="SAM" id="SignalP"/>
    </source>
</evidence>
<protein>
    <recommendedName>
        <fullName evidence="4">WxL domain-containing protein</fullName>
    </recommendedName>
</protein>
<sequence>MNKKETFYRVATGLFILNLFPLATQVFAAEETKSVRVFYYNGQNVKEPGNTLNPEYVITVPASLSFTENERRIDTTISMNNLKGERYTGLQKARVTVESKYGYNLENADNFKSISYSLIKYDSSGQKGTVLQNTTPPGGEKAEIGEFSKDNTVVSSEAILGVTTVAKKNFGTYADILTYVVESL</sequence>